<evidence type="ECO:0000256" key="2">
    <source>
        <dbReference type="ARBA" id="ARBA00022801"/>
    </source>
</evidence>
<gene>
    <name evidence="5" type="ORF">BL253_04465</name>
</gene>
<dbReference type="SUPFAM" id="SSF54637">
    <property type="entry name" value="Thioesterase/thiol ester dehydrase-isomerase"/>
    <property type="match status" value="2"/>
</dbReference>
<comment type="caution">
    <text evidence="5">The sequence shown here is derived from an EMBL/GenBank/DDBJ whole genome shotgun (WGS) entry which is preliminary data.</text>
</comment>
<evidence type="ECO:0000313" key="6">
    <source>
        <dbReference type="Proteomes" id="UP000188929"/>
    </source>
</evidence>
<dbReference type="InterPro" id="IPR042171">
    <property type="entry name" value="Acyl-CoA_hotdog"/>
</dbReference>
<evidence type="ECO:0000259" key="3">
    <source>
        <dbReference type="Pfam" id="PF13622"/>
    </source>
</evidence>
<dbReference type="InterPro" id="IPR003703">
    <property type="entry name" value="Acyl_CoA_thio"/>
</dbReference>
<feature type="domain" description="Acyl-CoA thioesterase-like C-terminal" evidence="4">
    <location>
        <begin position="131"/>
        <end position="262"/>
    </location>
</feature>
<dbReference type="InterPro" id="IPR049449">
    <property type="entry name" value="TesB_ACOT8-like_N"/>
</dbReference>
<proteinExistence type="inferred from homology"/>
<evidence type="ECO:0000256" key="1">
    <source>
        <dbReference type="ARBA" id="ARBA00006538"/>
    </source>
</evidence>
<sequence>MIDLDPVLDTLALERVADDRYRAGNLPFSTGVVFGGQILAQAIVAALVGQDGKSVKTIHTVFARGGVPDKPMEIDVDRMHGGRTFSSSTVTFSQDGKVRSRSMVLLSAEEPDLIRHADTPTPALSPAPIDKAVRRLQSVIVGDVDLNTPDLVGPPDLDVWSRWADAPGDPATSQALIAFASESFLIGTAMRPHEGVGQSLGHVTLSTGVISHTVTFHQPCDAGSWLLSRLHSSYAGGGRAYGHGDVFTEDGRLIASLVQDSMIRPMAPAPDGSRPKL</sequence>
<comment type="similarity">
    <text evidence="1">Belongs to the C/M/P thioester hydrolase family.</text>
</comment>
<keyword evidence="2" id="KW-0378">Hydrolase</keyword>
<dbReference type="EMBL" id="MOMC01000009">
    <property type="protein sequence ID" value="ONH32648.1"/>
    <property type="molecule type" value="Genomic_DNA"/>
</dbReference>
<dbReference type="Proteomes" id="UP000188929">
    <property type="component" value="Unassembled WGS sequence"/>
</dbReference>
<dbReference type="Gene3D" id="2.40.160.210">
    <property type="entry name" value="Acyl-CoA thioesterase, double hotdog domain"/>
    <property type="match status" value="1"/>
</dbReference>
<dbReference type="CDD" id="cd03445">
    <property type="entry name" value="Thioesterase_II_repeat2"/>
    <property type="match status" value="1"/>
</dbReference>
<evidence type="ECO:0000259" key="4">
    <source>
        <dbReference type="Pfam" id="PF20789"/>
    </source>
</evidence>
<dbReference type="Pfam" id="PF13622">
    <property type="entry name" value="4HBT_3"/>
    <property type="match status" value="1"/>
</dbReference>
<accession>A0A1V2IHJ3</accession>
<dbReference type="AlphaFoldDB" id="A0A1V2IHJ3"/>
<feature type="domain" description="Acyl-CoA thioesterase-like N-terminal HotDog" evidence="3">
    <location>
        <begin position="28"/>
        <end position="104"/>
    </location>
</feature>
<evidence type="ECO:0000313" key="5">
    <source>
        <dbReference type="EMBL" id="ONH32648.1"/>
    </source>
</evidence>
<dbReference type="PANTHER" id="PTHR11066:SF34">
    <property type="entry name" value="ACYL-COENZYME A THIOESTERASE 8"/>
    <property type="match status" value="1"/>
</dbReference>
<dbReference type="GO" id="GO:0047617">
    <property type="term" value="F:fatty acyl-CoA hydrolase activity"/>
    <property type="evidence" value="ECO:0007669"/>
    <property type="project" value="InterPro"/>
</dbReference>
<dbReference type="CDD" id="cd03444">
    <property type="entry name" value="Thioesterase_II_repeat1"/>
    <property type="match status" value="1"/>
</dbReference>
<dbReference type="Pfam" id="PF20789">
    <property type="entry name" value="4HBT_3C"/>
    <property type="match status" value="1"/>
</dbReference>
<dbReference type="InterPro" id="IPR029069">
    <property type="entry name" value="HotDog_dom_sf"/>
</dbReference>
<dbReference type="GO" id="GO:0006637">
    <property type="term" value="P:acyl-CoA metabolic process"/>
    <property type="evidence" value="ECO:0007669"/>
    <property type="project" value="InterPro"/>
</dbReference>
<organism evidence="5 6">
    <name type="scientific">Pseudofrankia asymbiotica</name>
    <dbReference type="NCBI Taxonomy" id="1834516"/>
    <lineage>
        <taxon>Bacteria</taxon>
        <taxon>Bacillati</taxon>
        <taxon>Actinomycetota</taxon>
        <taxon>Actinomycetes</taxon>
        <taxon>Frankiales</taxon>
        <taxon>Frankiaceae</taxon>
        <taxon>Pseudofrankia</taxon>
    </lineage>
</organism>
<reference evidence="6" key="1">
    <citation type="submission" date="2016-10" db="EMBL/GenBank/DDBJ databases">
        <title>Frankia sp. NRRL B-16386 Genome sequencing.</title>
        <authorList>
            <person name="Ghodhbane-Gtari F."/>
            <person name="Swanson E."/>
            <person name="Gueddou A."/>
            <person name="Hezbri K."/>
            <person name="Ktari K."/>
            <person name="Nouioui I."/>
            <person name="Morris K."/>
            <person name="Simpson S."/>
            <person name="Abebe-Akele F."/>
            <person name="Thomas K."/>
            <person name="Gtari M."/>
            <person name="Tisa L.S."/>
        </authorList>
    </citation>
    <scope>NUCLEOTIDE SEQUENCE [LARGE SCALE GENOMIC DNA]</scope>
    <source>
        <strain evidence="6">NRRL B-16386</strain>
    </source>
</reference>
<dbReference type="PANTHER" id="PTHR11066">
    <property type="entry name" value="ACYL-COA THIOESTERASE"/>
    <property type="match status" value="1"/>
</dbReference>
<name>A0A1V2IHJ3_9ACTN</name>
<keyword evidence="6" id="KW-1185">Reference proteome</keyword>
<protein>
    <submittedName>
        <fullName evidence="5">Acyl-CoA thioesterase II</fullName>
    </submittedName>
</protein>
<dbReference type="InterPro" id="IPR049450">
    <property type="entry name" value="ACOT8-like_C"/>
</dbReference>
<dbReference type="STRING" id="1834516.BL253_04465"/>
<dbReference type="GO" id="GO:0009062">
    <property type="term" value="P:fatty acid catabolic process"/>
    <property type="evidence" value="ECO:0007669"/>
    <property type="project" value="TreeGrafter"/>
</dbReference>